<dbReference type="InterPro" id="IPR029062">
    <property type="entry name" value="Class_I_gatase-like"/>
</dbReference>
<proteinExistence type="inferred from homology"/>
<name>A0ABX1D3C0_9FLAO</name>
<comment type="subcellular location">
    <subcellularLocation>
        <location evidence="10">Cytoplasm</location>
    </subcellularLocation>
</comment>
<accession>A0ABX1D3C0</accession>
<evidence type="ECO:0000256" key="1">
    <source>
        <dbReference type="ARBA" id="ARBA00005091"/>
    </source>
</evidence>
<evidence type="ECO:0000256" key="10">
    <source>
        <dbReference type="HAMAP-Rule" id="MF_00278"/>
    </source>
</evidence>
<dbReference type="PANTHER" id="PTHR42701">
    <property type="entry name" value="IMIDAZOLE GLYCEROL PHOSPHATE SYNTHASE SUBUNIT HISH"/>
    <property type="match status" value="1"/>
</dbReference>
<evidence type="ECO:0000256" key="3">
    <source>
        <dbReference type="ARBA" id="ARBA00022605"/>
    </source>
</evidence>
<dbReference type="EC" id="4.3.2.10" evidence="10"/>
<dbReference type="Proteomes" id="UP000703674">
    <property type="component" value="Unassembled WGS sequence"/>
</dbReference>
<dbReference type="EMBL" id="JAAVJR010000005">
    <property type="protein sequence ID" value="NJW53183.1"/>
    <property type="molecule type" value="Genomic_DNA"/>
</dbReference>
<comment type="function">
    <text evidence="10">IGPS catalyzes the conversion of PRFAR and glutamine to IGP, AICAR and glutamate. The HisH subunit catalyzes the hydrolysis of glutamine to glutamate and ammonia as part of the synthesis of IGP and AICAR. The resulting ammonia molecule is channeled to the active site of HisF.</text>
</comment>
<evidence type="ECO:0000256" key="7">
    <source>
        <dbReference type="ARBA" id="ARBA00023239"/>
    </source>
</evidence>
<keyword evidence="3 10" id="KW-0028">Amino-acid biosynthesis</keyword>
<dbReference type="PROSITE" id="PS51273">
    <property type="entry name" value="GATASE_TYPE_1"/>
    <property type="match status" value="1"/>
</dbReference>
<feature type="domain" description="Glutamine amidotransferase" evidence="11">
    <location>
        <begin position="13"/>
        <end position="200"/>
    </location>
</feature>
<keyword evidence="13" id="KW-1185">Reference proteome</keyword>
<dbReference type="PIRSF" id="PIRSF000495">
    <property type="entry name" value="Amidotransf_hisH"/>
    <property type="match status" value="1"/>
</dbReference>
<keyword evidence="5 10" id="KW-0315">Glutamine amidotransferase</keyword>
<protein>
    <recommendedName>
        <fullName evidence="10">Imidazole glycerol phosphate synthase subunit HisH</fullName>
        <ecNumber evidence="10">4.3.2.10</ecNumber>
    </recommendedName>
    <alternativeName>
        <fullName evidence="10">IGP synthase glutaminase subunit</fullName>
        <ecNumber evidence="10">3.5.1.2</ecNumber>
    </alternativeName>
    <alternativeName>
        <fullName evidence="10">IGP synthase subunit HisH</fullName>
    </alternativeName>
    <alternativeName>
        <fullName evidence="10">ImGP synthase subunit HisH</fullName>
        <shortName evidence="10">IGPS subunit HisH</shortName>
    </alternativeName>
</protein>
<comment type="subunit">
    <text evidence="2 10">Heterodimer of HisH and HisF.</text>
</comment>
<evidence type="ECO:0000256" key="6">
    <source>
        <dbReference type="ARBA" id="ARBA00023102"/>
    </source>
</evidence>
<feature type="active site" evidence="10">
    <location>
        <position position="186"/>
    </location>
</feature>
<comment type="pathway">
    <text evidence="1 10">Amino-acid biosynthesis; L-histidine biosynthesis; L-histidine from 5-phospho-alpha-D-ribose 1-diphosphate: step 5/9.</text>
</comment>
<feature type="active site" evidence="10">
    <location>
        <position position="184"/>
    </location>
</feature>
<dbReference type="HAMAP" id="MF_00278">
    <property type="entry name" value="HisH"/>
    <property type="match status" value="1"/>
</dbReference>
<dbReference type="InterPro" id="IPR010139">
    <property type="entry name" value="Imidazole-glycPsynth_HisH"/>
</dbReference>
<sequence length="202" mass="22404">MGIERNKASEKVVIIDYGAGNIQSIKFALERLGYTGILSSDAEEIKAADKVIFPGVGEASSAMKKLKSTGLDQVIPQLKQPVLGICLGMQLMCNWSEEGDTEGLGIFDVDVVHFEKTLKVPHIGWNRIKELKTDLFEGISEQEFVYLVHSFYAPVCSETIAKCDYGVNYSSALQKDNFYGVQFHPEKSSEAGEKILENFLKI</sequence>
<dbReference type="RefSeq" id="WP_168138296.1">
    <property type="nucleotide sequence ID" value="NZ_JAAVJR010000005.1"/>
</dbReference>
<evidence type="ECO:0000256" key="9">
    <source>
        <dbReference type="ARBA" id="ARBA00049534"/>
    </source>
</evidence>
<comment type="caution">
    <text evidence="12">The sequence shown here is derived from an EMBL/GenBank/DDBJ whole genome shotgun (WGS) entry which is preliminary data.</text>
</comment>
<comment type="catalytic activity">
    <reaction evidence="9 10">
        <text>L-glutamine + H2O = L-glutamate + NH4(+)</text>
        <dbReference type="Rhea" id="RHEA:15889"/>
        <dbReference type="ChEBI" id="CHEBI:15377"/>
        <dbReference type="ChEBI" id="CHEBI:28938"/>
        <dbReference type="ChEBI" id="CHEBI:29985"/>
        <dbReference type="ChEBI" id="CHEBI:58359"/>
        <dbReference type="EC" id="3.5.1.2"/>
    </reaction>
</comment>
<keyword evidence="10" id="KW-0963">Cytoplasm</keyword>
<dbReference type="SUPFAM" id="SSF52317">
    <property type="entry name" value="Class I glutamine amidotransferase-like"/>
    <property type="match status" value="1"/>
</dbReference>
<dbReference type="NCBIfam" id="TIGR01855">
    <property type="entry name" value="IMP_synth_hisH"/>
    <property type="match status" value="1"/>
</dbReference>
<dbReference type="PRINTS" id="PR00097">
    <property type="entry name" value="ANTSNTHASEII"/>
</dbReference>
<dbReference type="InterPro" id="IPR017926">
    <property type="entry name" value="GATASE"/>
</dbReference>
<gene>
    <name evidence="10 12" type="primary">hisH</name>
    <name evidence="12" type="ORF">HC175_09650</name>
</gene>
<feature type="active site" description="Nucleophile" evidence="10">
    <location>
        <position position="86"/>
    </location>
</feature>
<evidence type="ECO:0000256" key="2">
    <source>
        <dbReference type="ARBA" id="ARBA00011152"/>
    </source>
</evidence>
<dbReference type="Pfam" id="PF00117">
    <property type="entry name" value="GATase"/>
    <property type="match status" value="1"/>
</dbReference>
<evidence type="ECO:0000256" key="4">
    <source>
        <dbReference type="ARBA" id="ARBA00022801"/>
    </source>
</evidence>
<evidence type="ECO:0000256" key="8">
    <source>
        <dbReference type="ARBA" id="ARBA00047838"/>
    </source>
</evidence>
<organism evidence="12 13">
    <name type="scientific">Salinimicrobium oceani</name>
    <dbReference type="NCBI Taxonomy" id="2722702"/>
    <lineage>
        <taxon>Bacteria</taxon>
        <taxon>Pseudomonadati</taxon>
        <taxon>Bacteroidota</taxon>
        <taxon>Flavobacteriia</taxon>
        <taxon>Flavobacteriales</taxon>
        <taxon>Flavobacteriaceae</taxon>
        <taxon>Salinimicrobium</taxon>
    </lineage>
</organism>
<dbReference type="PANTHER" id="PTHR42701:SF1">
    <property type="entry name" value="IMIDAZOLE GLYCEROL PHOSPHATE SYNTHASE SUBUNIT HISH"/>
    <property type="match status" value="1"/>
</dbReference>
<dbReference type="CDD" id="cd01748">
    <property type="entry name" value="GATase1_IGP_Synthase"/>
    <property type="match status" value="1"/>
</dbReference>
<keyword evidence="6 10" id="KW-0368">Histidine biosynthesis</keyword>
<keyword evidence="4 10" id="KW-0378">Hydrolase</keyword>
<evidence type="ECO:0000313" key="12">
    <source>
        <dbReference type="EMBL" id="NJW53183.1"/>
    </source>
</evidence>
<comment type="catalytic activity">
    <reaction evidence="8 10">
        <text>5-[(5-phospho-1-deoxy-D-ribulos-1-ylimino)methylamino]-1-(5-phospho-beta-D-ribosyl)imidazole-4-carboxamide + L-glutamine = D-erythro-1-(imidazol-4-yl)glycerol 3-phosphate + 5-amino-1-(5-phospho-beta-D-ribosyl)imidazole-4-carboxamide + L-glutamate + H(+)</text>
        <dbReference type="Rhea" id="RHEA:24793"/>
        <dbReference type="ChEBI" id="CHEBI:15378"/>
        <dbReference type="ChEBI" id="CHEBI:29985"/>
        <dbReference type="ChEBI" id="CHEBI:58278"/>
        <dbReference type="ChEBI" id="CHEBI:58359"/>
        <dbReference type="ChEBI" id="CHEBI:58475"/>
        <dbReference type="ChEBI" id="CHEBI:58525"/>
        <dbReference type="EC" id="4.3.2.10"/>
    </reaction>
</comment>
<dbReference type="EC" id="3.5.1.2" evidence="10"/>
<evidence type="ECO:0000259" key="11">
    <source>
        <dbReference type="Pfam" id="PF00117"/>
    </source>
</evidence>
<evidence type="ECO:0000256" key="5">
    <source>
        <dbReference type="ARBA" id="ARBA00022962"/>
    </source>
</evidence>
<keyword evidence="7 10" id="KW-0456">Lyase</keyword>
<dbReference type="Gene3D" id="3.40.50.880">
    <property type="match status" value="1"/>
</dbReference>
<evidence type="ECO:0000313" key="13">
    <source>
        <dbReference type="Proteomes" id="UP000703674"/>
    </source>
</evidence>
<reference evidence="12 13" key="1">
    <citation type="submission" date="2020-03" db="EMBL/GenBank/DDBJ databases">
        <title>Salinimicrobium sp. nov, isolated from SCS.</title>
        <authorList>
            <person name="Cao W.R."/>
        </authorList>
    </citation>
    <scope>NUCLEOTIDE SEQUENCE [LARGE SCALE GENOMIC DNA]</scope>
    <source>
        <strain evidence="13">J15B91</strain>
    </source>
</reference>